<dbReference type="GO" id="GO:0003949">
    <property type="term" value="F:1-(5-phosphoribosyl)-5-[(5-phosphoribosylamino)methylideneamino]imidazole-4-carboxamide isomerase activity"/>
    <property type="evidence" value="ECO:0007669"/>
    <property type="project" value="UniProtKB-UniRule"/>
</dbReference>
<dbReference type="InterPro" id="IPR006062">
    <property type="entry name" value="His_biosynth"/>
</dbReference>
<evidence type="ECO:0000256" key="6">
    <source>
        <dbReference type="ARBA" id="ARBA00018464"/>
    </source>
</evidence>
<keyword evidence="10 12" id="KW-0413">Isomerase</keyword>
<evidence type="ECO:0000256" key="12">
    <source>
        <dbReference type="HAMAP-Rule" id="MF_01014"/>
    </source>
</evidence>
<accession>A0A9D1JVS7</accession>
<dbReference type="InterPro" id="IPR006063">
    <property type="entry name" value="HisA_bact_arch"/>
</dbReference>
<dbReference type="GO" id="GO:0000105">
    <property type="term" value="P:L-histidine biosynthetic process"/>
    <property type="evidence" value="ECO:0007669"/>
    <property type="project" value="UniProtKB-UniRule"/>
</dbReference>
<name>A0A9D1JVS7_9FIRM</name>
<dbReference type="CDD" id="cd04732">
    <property type="entry name" value="HisA"/>
    <property type="match status" value="1"/>
</dbReference>
<evidence type="ECO:0000256" key="7">
    <source>
        <dbReference type="ARBA" id="ARBA00022490"/>
    </source>
</evidence>
<dbReference type="NCBIfam" id="TIGR00007">
    <property type="entry name" value="1-(5-phosphoribosyl)-5-[(5-phosphoribosylamino)methylideneamino]imidazole-4-carboxamide isomerase"/>
    <property type="match status" value="1"/>
</dbReference>
<proteinExistence type="inferred from homology"/>
<organism evidence="15 16">
    <name type="scientific">Candidatus Scatomorpha merdipullorum</name>
    <dbReference type="NCBI Taxonomy" id="2840927"/>
    <lineage>
        <taxon>Bacteria</taxon>
        <taxon>Bacillati</taxon>
        <taxon>Bacillota</taxon>
        <taxon>Clostridia</taxon>
        <taxon>Eubacteriales</taxon>
        <taxon>Candidatus Scatomorpha</taxon>
    </lineage>
</organism>
<evidence type="ECO:0000313" key="15">
    <source>
        <dbReference type="EMBL" id="HIS67507.1"/>
    </source>
</evidence>
<evidence type="ECO:0000256" key="8">
    <source>
        <dbReference type="ARBA" id="ARBA00022605"/>
    </source>
</evidence>
<comment type="caution">
    <text evidence="15">The sequence shown here is derived from an EMBL/GenBank/DDBJ whole genome shotgun (WGS) entry which is preliminary data.</text>
</comment>
<evidence type="ECO:0000256" key="5">
    <source>
        <dbReference type="ARBA" id="ARBA00012550"/>
    </source>
</evidence>
<keyword evidence="9 12" id="KW-0368">Histidine biosynthesis</keyword>
<keyword evidence="7 12" id="KW-0963">Cytoplasm</keyword>
<dbReference type="InterPro" id="IPR013785">
    <property type="entry name" value="Aldolase_TIM"/>
</dbReference>
<evidence type="ECO:0000256" key="2">
    <source>
        <dbReference type="ARBA" id="ARBA00004496"/>
    </source>
</evidence>
<dbReference type="InterPro" id="IPR023016">
    <property type="entry name" value="HisA/PriA"/>
</dbReference>
<evidence type="ECO:0000256" key="3">
    <source>
        <dbReference type="ARBA" id="ARBA00005133"/>
    </source>
</evidence>
<dbReference type="FunFam" id="3.20.20.70:FF:000009">
    <property type="entry name" value="1-(5-phosphoribosyl)-5-[(5-phosphoribosylamino)methylideneamino] imidazole-4-carboxamide isomerase"/>
    <property type="match status" value="1"/>
</dbReference>
<dbReference type="AlphaFoldDB" id="A0A9D1JVS7"/>
<reference evidence="15" key="1">
    <citation type="submission" date="2020-10" db="EMBL/GenBank/DDBJ databases">
        <authorList>
            <person name="Gilroy R."/>
        </authorList>
    </citation>
    <scope>NUCLEOTIDE SEQUENCE</scope>
    <source>
        <strain evidence="15">ChiHjej10B9-9673</strain>
    </source>
</reference>
<dbReference type="GO" id="GO:0005737">
    <property type="term" value="C:cytoplasm"/>
    <property type="evidence" value="ECO:0007669"/>
    <property type="project" value="UniProtKB-SubCell"/>
</dbReference>
<dbReference type="Pfam" id="PF00977">
    <property type="entry name" value="His_biosynth"/>
    <property type="match status" value="1"/>
</dbReference>
<dbReference type="HAMAP" id="MF_01014">
    <property type="entry name" value="HisA"/>
    <property type="match status" value="1"/>
</dbReference>
<evidence type="ECO:0000256" key="1">
    <source>
        <dbReference type="ARBA" id="ARBA00000901"/>
    </source>
</evidence>
<protein>
    <recommendedName>
        <fullName evidence="6 12">1-(5-phosphoribosyl)-5-[(5-phosphoribosylamino)methylideneamino] imidazole-4-carboxamide isomerase</fullName>
        <ecNumber evidence="5 12">5.3.1.16</ecNumber>
    </recommendedName>
    <alternativeName>
        <fullName evidence="11 12">Phosphoribosylformimino-5-aminoimidazole carboxamide ribotide isomerase</fullName>
    </alternativeName>
</protein>
<evidence type="ECO:0000256" key="10">
    <source>
        <dbReference type="ARBA" id="ARBA00023235"/>
    </source>
</evidence>
<dbReference type="EMBL" id="DVJK01000228">
    <property type="protein sequence ID" value="HIS67507.1"/>
    <property type="molecule type" value="Genomic_DNA"/>
</dbReference>
<evidence type="ECO:0000256" key="9">
    <source>
        <dbReference type="ARBA" id="ARBA00023102"/>
    </source>
</evidence>
<comment type="pathway">
    <text evidence="3 12 14">Amino-acid biosynthesis; L-histidine biosynthesis; L-histidine from 5-phospho-alpha-D-ribose 1-diphosphate: step 4/9.</text>
</comment>
<reference evidence="15" key="2">
    <citation type="journal article" date="2021" name="PeerJ">
        <title>Extensive microbial diversity within the chicken gut microbiome revealed by metagenomics and culture.</title>
        <authorList>
            <person name="Gilroy R."/>
            <person name="Ravi A."/>
            <person name="Getino M."/>
            <person name="Pursley I."/>
            <person name="Horton D.L."/>
            <person name="Alikhan N.F."/>
            <person name="Baker D."/>
            <person name="Gharbi K."/>
            <person name="Hall N."/>
            <person name="Watson M."/>
            <person name="Adriaenssens E.M."/>
            <person name="Foster-Nyarko E."/>
            <person name="Jarju S."/>
            <person name="Secka A."/>
            <person name="Antonio M."/>
            <person name="Oren A."/>
            <person name="Chaudhuri R.R."/>
            <person name="La Ragione R."/>
            <person name="Hildebrand F."/>
            <person name="Pallen M.J."/>
        </authorList>
    </citation>
    <scope>NUCLEOTIDE SEQUENCE</scope>
    <source>
        <strain evidence="15">ChiHjej10B9-9673</strain>
    </source>
</reference>
<dbReference type="Proteomes" id="UP000824001">
    <property type="component" value="Unassembled WGS sequence"/>
</dbReference>
<dbReference type="EC" id="5.3.1.16" evidence="5 12"/>
<evidence type="ECO:0000256" key="11">
    <source>
        <dbReference type="ARBA" id="ARBA00030547"/>
    </source>
</evidence>
<evidence type="ECO:0000256" key="13">
    <source>
        <dbReference type="RuleBase" id="RU003657"/>
    </source>
</evidence>
<gene>
    <name evidence="12 15" type="primary">hisA</name>
    <name evidence="15" type="ORF">IAC18_08070</name>
</gene>
<evidence type="ECO:0000313" key="16">
    <source>
        <dbReference type="Proteomes" id="UP000824001"/>
    </source>
</evidence>
<comment type="similarity">
    <text evidence="4 12 13">Belongs to the HisA/HisF family.</text>
</comment>
<dbReference type="InterPro" id="IPR011060">
    <property type="entry name" value="RibuloseP-bd_barrel"/>
</dbReference>
<dbReference type="GO" id="GO:0000162">
    <property type="term" value="P:L-tryptophan biosynthetic process"/>
    <property type="evidence" value="ECO:0007669"/>
    <property type="project" value="TreeGrafter"/>
</dbReference>
<dbReference type="PANTHER" id="PTHR43090:SF2">
    <property type="entry name" value="1-(5-PHOSPHORIBOSYL)-5-[(5-PHOSPHORIBOSYLAMINO)METHYLIDENEAMINO] IMIDAZOLE-4-CARBOXAMIDE ISOMERASE"/>
    <property type="match status" value="1"/>
</dbReference>
<dbReference type="Gene3D" id="3.20.20.70">
    <property type="entry name" value="Aldolase class I"/>
    <property type="match status" value="1"/>
</dbReference>
<comment type="subcellular location">
    <subcellularLocation>
        <location evidence="2 12 14">Cytoplasm</location>
    </subcellularLocation>
</comment>
<dbReference type="InterPro" id="IPR044524">
    <property type="entry name" value="Isoase_HisA-like"/>
</dbReference>
<dbReference type="SUPFAM" id="SSF51366">
    <property type="entry name" value="Ribulose-phoshate binding barrel"/>
    <property type="match status" value="1"/>
</dbReference>
<feature type="active site" description="Proton donor" evidence="12">
    <location>
        <position position="129"/>
    </location>
</feature>
<evidence type="ECO:0000256" key="4">
    <source>
        <dbReference type="ARBA" id="ARBA00009667"/>
    </source>
</evidence>
<sequence length="238" mass="25030">MLIFPAIDLFEGKAVRLYKGDYSQMTVYSEDPVSVARDFVLKGAGQIHMVDLAGARDGNMPNLGVVREVVRVTGAFVELGGGIRDMESVERALDAGVSRVILGTAAVANPEFLEAAVAKYGTKIAAGCDLKDGKVAVKGWVESSDVTADGFFSSMEQLGVGTVICTDIARDGAMRGANDALYAAIMAAHPGVRLIASGGVSSMDDVRRLRTLELYGAIIGKAYYTSAIDLKTAVEAAK</sequence>
<dbReference type="PANTHER" id="PTHR43090">
    <property type="entry name" value="1-(5-PHOSPHORIBOSYL)-5-[(5-PHOSPHORIBOSYLAMINO)METHYLIDENEAMINO] IMIDAZOLE-4-CARBOXAMIDE ISOMERASE"/>
    <property type="match status" value="1"/>
</dbReference>
<evidence type="ECO:0000256" key="14">
    <source>
        <dbReference type="RuleBase" id="RU003658"/>
    </source>
</evidence>
<comment type="catalytic activity">
    <reaction evidence="1 12 14">
        <text>1-(5-phospho-beta-D-ribosyl)-5-[(5-phospho-beta-D-ribosylamino)methylideneamino]imidazole-4-carboxamide = 5-[(5-phospho-1-deoxy-D-ribulos-1-ylimino)methylamino]-1-(5-phospho-beta-D-ribosyl)imidazole-4-carboxamide</text>
        <dbReference type="Rhea" id="RHEA:15469"/>
        <dbReference type="ChEBI" id="CHEBI:58435"/>
        <dbReference type="ChEBI" id="CHEBI:58525"/>
        <dbReference type="EC" id="5.3.1.16"/>
    </reaction>
</comment>
<feature type="active site" description="Proton acceptor" evidence="12">
    <location>
        <position position="8"/>
    </location>
</feature>
<keyword evidence="8 12" id="KW-0028">Amino-acid biosynthesis</keyword>